<name>A0A5P8M217_9LACO</name>
<dbReference type="InterPro" id="IPR006724">
    <property type="entry name" value="Phage_TTP"/>
</dbReference>
<dbReference type="AlphaFoldDB" id="A0A5P8M217"/>
<protein>
    <submittedName>
        <fullName evidence="1">Phage tail protein</fullName>
    </submittedName>
</protein>
<accession>A0A5P8M217</accession>
<reference evidence="1 2" key="1">
    <citation type="submission" date="2019-10" db="EMBL/GenBank/DDBJ databases">
        <title>The completed genome of Lactobacillus harbinensis M1.</title>
        <authorList>
            <person name="Zheng Y."/>
        </authorList>
    </citation>
    <scope>NUCLEOTIDE SEQUENCE [LARGE SCALE GENOMIC DNA]</scope>
    <source>
        <strain evidence="1 2">M1</strain>
    </source>
</reference>
<dbReference type="EMBL" id="CP045143">
    <property type="protein sequence ID" value="QFR22536.1"/>
    <property type="molecule type" value="Genomic_DNA"/>
</dbReference>
<evidence type="ECO:0000313" key="1">
    <source>
        <dbReference type="EMBL" id="QFR22536.1"/>
    </source>
</evidence>
<dbReference type="Pfam" id="PF04630">
    <property type="entry name" value="Phage_TTP_1"/>
    <property type="match status" value="1"/>
</dbReference>
<evidence type="ECO:0000313" key="2">
    <source>
        <dbReference type="Proteomes" id="UP000326779"/>
    </source>
</evidence>
<organism evidence="1 2">
    <name type="scientific">Schleiferilactobacillus harbinensis</name>
    <dbReference type="NCBI Taxonomy" id="304207"/>
    <lineage>
        <taxon>Bacteria</taxon>
        <taxon>Bacillati</taxon>
        <taxon>Bacillota</taxon>
        <taxon>Bacilli</taxon>
        <taxon>Lactobacillales</taxon>
        <taxon>Lactobacillaceae</taxon>
        <taxon>Schleiferilactobacillus</taxon>
    </lineage>
</organism>
<sequence length="217" mass="22954">MATVGLYGIAFGLVDQDQKLITGTGKGLGTDGLYVVGRADLGGKTANITGLSGTPVKKYGFNRVQAVDIPQAEPSVALDINDLNFQVKQQIKGMINDQKGGYTDQGIQAHVAMLITTQTLDRMHFVYYGFGDGILSESGANLQTDTNAQQDVDDNLTYTALTTDAFGGAAYKLYSDLDSNFDKAHMYSEVFGGYVLPTPPAGGSSSTTSSTTTPTTH</sequence>
<dbReference type="KEGG" id="lhb:D1010_03260"/>
<dbReference type="Proteomes" id="UP000326779">
    <property type="component" value="Chromosome"/>
</dbReference>
<proteinExistence type="predicted"/>
<dbReference type="RefSeq" id="WP_152260227.1">
    <property type="nucleotide sequence ID" value="NZ_CP045143.1"/>
</dbReference>
<gene>
    <name evidence="1" type="ORF">D1010_03260</name>
</gene>